<evidence type="ECO:0000256" key="1">
    <source>
        <dbReference type="SAM" id="SignalP"/>
    </source>
</evidence>
<organism evidence="2 3">
    <name type="scientific">Hymenobacter gelipurpurascens</name>
    <dbReference type="NCBI Taxonomy" id="89968"/>
    <lineage>
        <taxon>Bacteria</taxon>
        <taxon>Pseudomonadati</taxon>
        <taxon>Bacteroidota</taxon>
        <taxon>Cytophagia</taxon>
        <taxon>Cytophagales</taxon>
        <taxon>Hymenobacteraceae</taxon>
        <taxon>Hymenobacter</taxon>
    </lineage>
</organism>
<reference evidence="3" key="1">
    <citation type="submission" date="2017-06" db="EMBL/GenBank/DDBJ databases">
        <authorList>
            <person name="Varghese N."/>
            <person name="Submissions S."/>
        </authorList>
    </citation>
    <scope>NUCLEOTIDE SEQUENCE [LARGE SCALE GENOMIC DNA]</scope>
    <source>
        <strain evidence="3">DSM 11116</strain>
    </source>
</reference>
<evidence type="ECO:0000313" key="3">
    <source>
        <dbReference type="Proteomes" id="UP000198131"/>
    </source>
</evidence>
<keyword evidence="3" id="KW-1185">Reference proteome</keyword>
<dbReference type="AlphaFoldDB" id="A0A212UAR9"/>
<feature type="signal peptide" evidence="1">
    <location>
        <begin position="1"/>
        <end position="22"/>
    </location>
</feature>
<name>A0A212UAR9_9BACT</name>
<accession>A0A212UAR9</accession>
<feature type="chain" id="PRO_5012894443" evidence="1">
    <location>
        <begin position="23"/>
        <end position="112"/>
    </location>
</feature>
<dbReference type="EMBL" id="FYEW01000002">
    <property type="protein sequence ID" value="SNC75335.1"/>
    <property type="molecule type" value="Genomic_DNA"/>
</dbReference>
<evidence type="ECO:0000313" key="2">
    <source>
        <dbReference type="EMBL" id="SNC75335.1"/>
    </source>
</evidence>
<keyword evidence="1" id="KW-0732">Signal</keyword>
<proteinExistence type="predicted"/>
<protein>
    <submittedName>
        <fullName evidence="2">Uncharacterized protein</fullName>
    </submittedName>
</protein>
<dbReference type="Proteomes" id="UP000198131">
    <property type="component" value="Unassembled WGS sequence"/>
</dbReference>
<gene>
    <name evidence="2" type="ORF">SAMN06265337_2823</name>
</gene>
<sequence length="112" mass="11939">MRFALLTATVLFVLSLNHQAVATLRMVPAGKATRVDAGPRAAVVKQRVTFEATSPLGVFLAPAVDAWFPLPVPQVGFHSLRALLVAPQPRPSAVPDLFRSRLLVAALSPHAP</sequence>